<dbReference type="EMBL" id="BIXY01000090">
    <property type="protein sequence ID" value="GCF11008.1"/>
    <property type="molecule type" value="Genomic_DNA"/>
</dbReference>
<organism evidence="1 2">
    <name type="scientific">Dictyobacter arantiisoli</name>
    <dbReference type="NCBI Taxonomy" id="2014874"/>
    <lineage>
        <taxon>Bacteria</taxon>
        <taxon>Bacillati</taxon>
        <taxon>Chloroflexota</taxon>
        <taxon>Ktedonobacteria</taxon>
        <taxon>Ktedonobacterales</taxon>
        <taxon>Dictyobacteraceae</taxon>
        <taxon>Dictyobacter</taxon>
    </lineage>
</organism>
<evidence type="ECO:0000313" key="2">
    <source>
        <dbReference type="Proteomes" id="UP000322530"/>
    </source>
</evidence>
<name>A0A5A5TIH6_9CHLR</name>
<evidence type="ECO:0000313" key="1">
    <source>
        <dbReference type="EMBL" id="GCF11008.1"/>
    </source>
</evidence>
<dbReference type="AlphaFoldDB" id="A0A5A5TIH6"/>
<dbReference type="Proteomes" id="UP000322530">
    <property type="component" value="Unassembled WGS sequence"/>
</dbReference>
<comment type="caution">
    <text evidence="1">The sequence shown here is derived from an EMBL/GenBank/DDBJ whole genome shotgun (WGS) entry which is preliminary data.</text>
</comment>
<keyword evidence="2" id="KW-1185">Reference proteome</keyword>
<gene>
    <name evidence="1" type="ORF">KDI_45720</name>
</gene>
<proteinExistence type="predicted"/>
<protein>
    <submittedName>
        <fullName evidence="1">Uncharacterized protein</fullName>
    </submittedName>
</protein>
<sequence length="60" mass="7052">MLLWLSVWLTIEVRCLDAWNLLLKRDDACSSEQVNTHQFSEKLDYVMGIFVHGWTGHTDE</sequence>
<reference evidence="1 2" key="1">
    <citation type="submission" date="2019-01" db="EMBL/GenBank/DDBJ databases">
        <title>Draft genome sequence of Dictyobacter sp. Uno17.</title>
        <authorList>
            <person name="Wang C.M."/>
            <person name="Zheng Y."/>
            <person name="Sakai Y."/>
            <person name="Abe K."/>
            <person name="Yokota A."/>
            <person name="Yabe S."/>
        </authorList>
    </citation>
    <scope>NUCLEOTIDE SEQUENCE [LARGE SCALE GENOMIC DNA]</scope>
    <source>
        <strain evidence="1 2">Uno17</strain>
    </source>
</reference>
<accession>A0A5A5TIH6</accession>